<reference evidence="4" key="1">
    <citation type="submission" date="2017-06" db="EMBL/GenBank/DDBJ databases">
        <authorList>
            <person name="Varghese N."/>
            <person name="Submissions S."/>
        </authorList>
    </citation>
    <scope>NUCLEOTIDE SEQUENCE [LARGE SCALE GENOMIC DNA]</scope>
    <source>
        <strain evidence="4">NKM1</strain>
    </source>
</reference>
<feature type="compositionally biased region" description="Polar residues" evidence="1">
    <location>
        <begin position="142"/>
        <end position="152"/>
    </location>
</feature>
<dbReference type="InterPro" id="IPR014819">
    <property type="entry name" value="PriCT_2"/>
</dbReference>
<accession>A0A239DCU3</accession>
<gene>
    <name evidence="3" type="ORF">SAMN06296052_104173</name>
</gene>
<evidence type="ECO:0000313" key="4">
    <source>
        <dbReference type="Proteomes" id="UP000198432"/>
    </source>
</evidence>
<feature type="region of interest" description="Disordered" evidence="1">
    <location>
        <begin position="1"/>
        <end position="37"/>
    </location>
</feature>
<proteinExistence type="predicted"/>
<organism evidence="3 4">
    <name type="scientific">Pontibacter ummariensis</name>
    <dbReference type="NCBI Taxonomy" id="1610492"/>
    <lineage>
        <taxon>Bacteria</taxon>
        <taxon>Pseudomonadati</taxon>
        <taxon>Bacteroidota</taxon>
        <taxon>Cytophagia</taxon>
        <taxon>Cytophagales</taxon>
        <taxon>Hymenobacteraceae</taxon>
        <taxon>Pontibacter</taxon>
    </lineage>
</organism>
<dbReference type="SUPFAM" id="SSF52540">
    <property type="entry name" value="P-loop containing nucleoside triphosphate hydrolases"/>
    <property type="match status" value="1"/>
</dbReference>
<protein>
    <submittedName>
        <fullName evidence="3">Primase C terminal 2 (PriCT-2)</fullName>
    </submittedName>
</protein>
<sequence>MTYQPIDINAFLPTTQEQEAPKPAPKSTPPPKKTADPGLDFDLAHIEHLVQELEARRIDITSHHEDWIKAGYSLASLGEYGRDFYHRVCSMYPGYDYDECEKKFTYQIGKFISGRTGLGTFVNYCSSVGLDTSHPWKKRQQAQKGQRITPQNQDQEETELTEEDILAFLNDAEIDFSEELAPPPVCLEVVQGGLSAIIGTRGNFSMVIGKAKSRKTFFITIALAAAINTDPVLGIFRGSLPAEKSNVLYFDTEQGKYHVQKAARRVLRLSGIHTPDNFRAYGLRKYNPAERLQIIDTAINTTPNVGLVVIDGVRDLVSSINDEELATMLSSKLLKWTEEQELHVMCVLHQNKGDNNARGHLGTELQNKAETVLSITKDKENGDMSIVEAEYCREREFEPFAFEINDHGLPVLVDHLELRTSAGGSTAKGVVPIDWPEETHREVLEKAFKDVKFPRYGQLVSQVKLVLNEYGLRLGDNKVKDFIQFYQNQGYISQQGKPRSKDSFWQLDPKTPEVPSVV</sequence>
<feature type="region of interest" description="Disordered" evidence="1">
    <location>
        <begin position="139"/>
        <end position="159"/>
    </location>
</feature>
<dbReference type="OrthoDB" id="795326at2"/>
<dbReference type="GO" id="GO:0016817">
    <property type="term" value="F:hydrolase activity, acting on acid anhydrides"/>
    <property type="evidence" value="ECO:0007669"/>
    <property type="project" value="InterPro"/>
</dbReference>
<evidence type="ECO:0000259" key="2">
    <source>
        <dbReference type="Pfam" id="PF08707"/>
    </source>
</evidence>
<dbReference type="AlphaFoldDB" id="A0A239DCU3"/>
<evidence type="ECO:0000313" key="3">
    <source>
        <dbReference type="EMBL" id="SNS30205.1"/>
    </source>
</evidence>
<evidence type="ECO:0000256" key="1">
    <source>
        <dbReference type="SAM" id="MobiDB-lite"/>
    </source>
</evidence>
<feature type="domain" description="Primase C-terminal 2" evidence="2">
    <location>
        <begin position="57"/>
        <end position="124"/>
    </location>
</feature>
<dbReference type="RefSeq" id="WP_089318355.1">
    <property type="nucleotide sequence ID" value="NZ_FZOQ01000004.1"/>
</dbReference>
<feature type="region of interest" description="Disordered" evidence="1">
    <location>
        <begin position="494"/>
        <end position="518"/>
    </location>
</feature>
<dbReference type="Pfam" id="PF13481">
    <property type="entry name" value="AAA_25"/>
    <property type="match status" value="1"/>
</dbReference>
<dbReference type="Proteomes" id="UP000198432">
    <property type="component" value="Unassembled WGS sequence"/>
</dbReference>
<dbReference type="EMBL" id="FZOQ01000004">
    <property type="protein sequence ID" value="SNS30205.1"/>
    <property type="molecule type" value="Genomic_DNA"/>
</dbReference>
<keyword evidence="4" id="KW-1185">Reference proteome</keyword>
<feature type="compositionally biased region" description="Pro residues" evidence="1">
    <location>
        <begin position="22"/>
        <end position="32"/>
    </location>
</feature>
<name>A0A239DCU3_9BACT</name>
<dbReference type="Gene3D" id="3.40.50.300">
    <property type="entry name" value="P-loop containing nucleotide triphosphate hydrolases"/>
    <property type="match status" value="1"/>
</dbReference>
<dbReference type="Pfam" id="PF08707">
    <property type="entry name" value="PriCT_2"/>
    <property type="match status" value="1"/>
</dbReference>
<dbReference type="InterPro" id="IPR027417">
    <property type="entry name" value="P-loop_NTPase"/>
</dbReference>